<evidence type="ECO:0000313" key="2">
    <source>
        <dbReference type="Proteomes" id="UP000007875"/>
    </source>
</evidence>
<evidence type="ECO:0000313" key="1">
    <source>
        <dbReference type="Ensembl" id="ENSCSAVP00000005839.1"/>
    </source>
</evidence>
<keyword evidence="2" id="KW-1185">Reference proteome</keyword>
<organism evidence="1 2">
    <name type="scientific">Ciona savignyi</name>
    <name type="common">Pacific transparent sea squirt</name>
    <dbReference type="NCBI Taxonomy" id="51511"/>
    <lineage>
        <taxon>Eukaryota</taxon>
        <taxon>Metazoa</taxon>
        <taxon>Chordata</taxon>
        <taxon>Tunicata</taxon>
        <taxon>Ascidiacea</taxon>
        <taxon>Phlebobranchia</taxon>
        <taxon>Cionidae</taxon>
        <taxon>Ciona</taxon>
    </lineage>
</organism>
<dbReference type="Proteomes" id="UP000007875">
    <property type="component" value="Unassembled WGS sequence"/>
</dbReference>
<proteinExistence type="predicted"/>
<reference evidence="1" key="2">
    <citation type="submission" date="2025-08" db="UniProtKB">
        <authorList>
            <consortium name="Ensembl"/>
        </authorList>
    </citation>
    <scope>IDENTIFICATION</scope>
</reference>
<dbReference type="InParanoid" id="H2YKI7"/>
<name>H2YKI7_CIOSA</name>
<dbReference type="HOGENOM" id="CLU_2596164_0_0_1"/>
<sequence length="80" mass="8864">KTVDNILTEEKRFQFVVEDKHKGATSASENIGESTFEESFASFLGIYFLPTIYCALVRQVILGSGNIPLTVSYVPKYAAL</sequence>
<dbReference type="Ensembl" id="ENSCSAVT00000005914.1">
    <property type="protein sequence ID" value="ENSCSAVP00000005839.1"/>
    <property type="gene ID" value="ENSCSAVG00000003486.1"/>
</dbReference>
<accession>H2YKI7</accession>
<dbReference type="AlphaFoldDB" id="H2YKI7"/>
<protein>
    <submittedName>
        <fullName evidence="1">Uncharacterized protein</fullName>
    </submittedName>
</protein>
<reference evidence="1" key="3">
    <citation type="submission" date="2025-09" db="UniProtKB">
        <authorList>
            <consortium name="Ensembl"/>
        </authorList>
    </citation>
    <scope>IDENTIFICATION</scope>
</reference>
<reference evidence="2" key="1">
    <citation type="submission" date="2003-08" db="EMBL/GenBank/DDBJ databases">
        <authorList>
            <person name="Birren B."/>
            <person name="Nusbaum C."/>
            <person name="Abebe A."/>
            <person name="Abouelleil A."/>
            <person name="Adekoya E."/>
            <person name="Ait-zahra M."/>
            <person name="Allen N."/>
            <person name="Allen T."/>
            <person name="An P."/>
            <person name="Anderson M."/>
            <person name="Anderson S."/>
            <person name="Arachchi H."/>
            <person name="Armbruster J."/>
            <person name="Bachantsang P."/>
            <person name="Baldwin J."/>
            <person name="Barry A."/>
            <person name="Bayul T."/>
            <person name="Blitshsteyn B."/>
            <person name="Bloom T."/>
            <person name="Blye J."/>
            <person name="Boguslavskiy L."/>
            <person name="Borowsky M."/>
            <person name="Boukhgalter B."/>
            <person name="Brunache A."/>
            <person name="Butler J."/>
            <person name="Calixte N."/>
            <person name="Calvo S."/>
            <person name="Camarata J."/>
            <person name="Campo K."/>
            <person name="Chang J."/>
            <person name="Cheshatsang Y."/>
            <person name="Citroen M."/>
            <person name="Collymore A."/>
            <person name="Considine T."/>
            <person name="Cook A."/>
            <person name="Cooke P."/>
            <person name="Corum B."/>
            <person name="Cuomo C."/>
            <person name="David R."/>
            <person name="Dawoe T."/>
            <person name="Degray S."/>
            <person name="Dodge S."/>
            <person name="Dooley K."/>
            <person name="Dorje P."/>
            <person name="Dorjee K."/>
            <person name="Dorris L."/>
            <person name="Duffey N."/>
            <person name="Dupes A."/>
            <person name="Elkins T."/>
            <person name="Engels R."/>
            <person name="Erickson J."/>
            <person name="Farina A."/>
            <person name="Faro S."/>
            <person name="Ferreira P."/>
            <person name="Fischer H."/>
            <person name="Fitzgerald M."/>
            <person name="Foley K."/>
            <person name="Gage D."/>
            <person name="Galagan J."/>
            <person name="Gearin G."/>
            <person name="Gnerre S."/>
            <person name="Gnirke A."/>
            <person name="Goyette A."/>
            <person name="Graham J."/>
            <person name="Grandbois E."/>
            <person name="Gyaltsen K."/>
            <person name="Hafez N."/>
            <person name="Hagopian D."/>
            <person name="Hagos B."/>
            <person name="Hall J."/>
            <person name="Hatcher B."/>
            <person name="Heller A."/>
            <person name="Higgins H."/>
            <person name="Honan T."/>
            <person name="Horn A."/>
            <person name="Houde N."/>
            <person name="Hughes L."/>
            <person name="Hulme W."/>
            <person name="Husby E."/>
            <person name="Iliev I."/>
            <person name="Jaffe D."/>
            <person name="Jones C."/>
            <person name="Kamal M."/>
            <person name="Kamat A."/>
            <person name="Kamvysselis M."/>
            <person name="Karlsson E."/>
            <person name="Kells C."/>
            <person name="Kieu A."/>
            <person name="Kisner P."/>
            <person name="Kodira C."/>
            <person name="Kulbokas E."/>
            <person name="Labutti K."/>
            <person name="Lama D."/>
            <person name="Landers T."/>
            <person name="Leger J."/>
            <person name="Levine S."/>
            <person name="Lewis D."/>
            <person name="Lewis T."/>
            <person name="Lindblad-toh K."/>
            <person name="Liu X."/>
            <person name="Lokyitsang T."/>
            <person name="Lokyitsang Y."/>
            <person name="Lucien O."/>
            <person name="Lui A."/>
            <person name="Ma L.J."/>
            <person name="Mabbitt R."/>
            <person name="Macdonald J."/>
            <person name="Maclean C."/>
            <person name="Major J."/>
            <person name="Manning J."/>
            <person name="Marabella R."/>
            <person name="Maru K."/>
            <person name="Matthews C."/>
            <person name="Mauceli E."/>
            <person name="Mccarthy M."/>
            <person name="Mcdonough S."/>
            <person name="Mcghee T."/>
            <person name="Meldrim J."/>
            <person name="Meneus L."/>
            <person name="Mesirov J."/>
            <person name="Mihalev A."/>
            <person name="Mihova T."/>
            <person name="Mikkelsen T."/>
            <person name="Mlenga V."/>
            <person name="Moru K."/>
            <person name="Mozes J."/>
            <person name="Mulrain L."/>
            <person name="Munson G."/>
            <person name="Naylor J."/>
            <person name="Newes C."/>
            <person name="Nguyen C."/>
            <person name="Nguyen N."/>
            <person name="Nguyen T."/>
            <person name="Nicol R."/>
            <person name="Nielsen C."/>
            <person name="Nizzari M."/>
            <person name="Norbu C."/>
            <person name="Norbu N."/>
            <person name="O'donnell P."/>
            <person name="Okoawo O."/>
            <person name="O'leary S."/>
            <person name="Omotosho B."/>
            <person name="O'neill K."/>
            <person name="Osman S."/>
            <person name="Parker S."/>
            <person name="Perrin D."/>
            <person name="Phunkhang P."/>
            <person name="Piqani B."/>
            <person name="Purcell S."/>
            <person name="Rachupka T."/>
            <person name="Ramasamy U."/>
            <person name="Rameau R."/>
            <person name="Ray V."/>
            <person name="Raymond C."/>
            <person name="Retta R."/>
            <person name="Richardson S."/>
            <person name="Rise C."/>
            <person name="Rodriguez J."/>
            <person name="Rogers J."/>
            <person name="Rogov P."/>
            <person name="Rutman M."/>
            <person name="Schupbach R."/>
            <person name="Seaman C."/>
            <person name="Settipalli S."/>
            <person name="Sharpe T."/>
            <person name="Sheridan J."/>
            <person name="Sherpa N."/>
            <person name="Shi J."/>
            <person name="Smirnov S."/>
            <person name="Smith C."/>
            <person name="Sougnez C."/>
            <person name="Spencer B."/>
            <person name="Stalker J."/>
            <person name="Stange-thomann N."/>
            <person name="Stavropoulos S."/>
            <person name="Stetson K."/>
            <person name="Stone C."/>
            <person name="Stone S."/>
            <person name="Stubbs M."/>
            <person name="Talamas J."/>
            <person name="Tchuinga P."/>
            <person name="Tenzing P."/>
            <person name="Tesfaye S."/>
            <person name="Theodore J."/>
            <person name="Thoulutsang Y."/>
            <person name="Topham K."/>
            <person name="Towey S."/>
            <person name="Tsamla T."/>
            <person name="Tsomo N."/>
            <person name="Vallee D."/>
            <person name="Vassiliev H."/>
            <person name="Venkataraman V."/>
            <person name="Vinson J."/>
            <person name="Vo A."/>
            <person name="Wade C."/>
            <person name="Wang S."/>
            <person name="Wangchuk T."/>
            <person name="Wangdi T."/>
            <person name="Whittaker C."/>
            <person name="Wilkinson J."/>
            <person name="Wu Y."/>
            <person name="Wyman D."/>
            <person name="Yadav S."/>
            <person name="Yang S."/>
            <person name="Yang X."/>
            <person name="Yeager S."/>
            <person name="Yee E."/>
            <person name="Young G."/>
            <person name="Zainoun J."/>
            <person name="Zembeck L."/>
            <person name="Zimmer A."/>
            <person name="Zody M."/>
            <person name="Lander E."/>
        </authorList>
    </citation>
    <scope>NUCLEOTIDE SEQUENCE [LARGE SCALE GENOMIC DNA]</scope>
</reference>